<dbReference type="FunFam" id="3.90.640.10:FF:000044">
    <property type="entry name" value="Actin-related protein 9"/>
    <property type="match status" value="1"/>
</dbReference>
<proteinExistence type="inferred from homology"/>
<evidence type="ECO:0000256" key="1">
    <source>
        <dbReference type="RuleBase" id="RU000487"/>
    </source>
</evidence>
<comment type="similarity">
    <text evidence="1">Belongs to the actin family.</text>
</comment>
<dbReference type="FunFam" id="3.30.420.40:FF:000378">
    <property type="entry name" value="Actin-related protein 9"/>
    <property type="match status" value="1"/>
</dbReference>
<dbReference type="Pfam" id="PF00022">
    <property type="entry name" value="Actin"/>
    <property type="match status" value="1"/>
</dbReference>
<dbReference type="PANTHER" id="PTHR11937">
    <property type="entry name" value="ACTIN"/>
    <property type="match status" value="1"/>
</dbReference>
<feature type="region of interest" description="Disordered" evidence="2">
    <location>
        <begin position="135"/>
        <end position="165"/>
    </location>
</feature>
<evidence type="ECO:0008006" key="5">
    <source>
        <dbReference type="Google" id="ProtNLM"/>
    </source>
</evidence>
<comment type="caution">
    <text evidence="3">The sequence shown here is derived from an EMBL/GenBank/DDBJ whole genome shotgun (WGS) entry which is preliminary data.</text>
</comment>
<dbReference type="Gene3D" id="3.30.420.40">
    <property type="match status" value="3"/>
</dbReference>
<dbReference type="SUPFAM" id="SSF53067">
    <property type="entry name" value="Actin-like ATPase domain"/>
    <property type="match status" value="2"/>
</dbReference>
<gene>
    <name evidence="3" type="ORF">RND81_12G128000</name>
</gene>
<dbReference type="EMBL" id="JBDFQZ010000012">
    <property type="protein sequence ID" value="KAK9672835.1"/>
    <property type="molecule type" value="Genomic_DNA"/>
</dbReference>
<evidence type="ECO:0000313" key="4">
    <source>
        <dbReference type="Proteomes" id="UP001443914"/>
    </source>
</evidence>
<evidence type="ECO:0000256" key="2">
    <source>
        <dbReference type="SAM" id="MobiDB-lite"/>
    </source>
</evidence>
<organism evidence="3 4">
    <name type="scientific">Saponaria officinalis</name>
    <name type="common">Common soapwort</name>
    <name type="synonym">Lychnis saponaria</name>
    <dbReference type="NCBI Taxonomy" id="3572"/>
    <lineage>
        <taxon>Eukaryota</taxon>
        <taxon>Viridiplantae</taxon>
        <taxon>Streptophyta</taxon>
        <taxon>Embryophyta</taxon>
        <taxon>Tracheophyta</taxon>
        <taxon>Spermatophyta</taxon>
        <taxon>Magnoliopsida</taxon>
        <taxon>eudicotyledons</taxon>
        <taxon>Gunneridae</taxon>
        <taxon>Pentapetalae</taxon>
        <taxon>Caryophyllales</taxon>
        <taxon>Caryophyllaceae</taxon>
        <taxon>Caryophylleae</taxon>
        <taxon>Saponaria</taxon>
    </lineage>
</organism>
<keyword evidence="4" id="KW-1185">Reference proteome</keyword>
<feature type="compositionally biased region" description="Polar residues" evidence="2">
    <location>
        <begin position="135"/>
        <end position="154"/>
    </location>
</feature>
<dbReference type="CDD" id="cd10206">
    <property type="entry name" value="ASKHA_NBD_Arp8-like"/>
    <property type="match status" value="1"/>
</dbReference>
<reference evidence="3" key="1">
    <citation type="submission" date="2024-03" db="EMBL/GenBank/DDBJ databases">
        <title>WGS assembly of Saponaria officinalis var. Norfolk2.</title>
        <authorList>
            <person name="Jenkins J."/>
            <person name="Shu S."/>
            <person name="Grimwood J."/>
            <person name="Barry K."/>
            <person name="Goodstein D."/>
            <person name="Schmutz J."/>
            <person name="Leebens-Mack J."/>
            <person name="Osbourn A."/>
        </authorList>
    </citation>
    <scope>NUCLEOTIDE SEQUENCE [LARGE SCALE GENOMIC DNA]</scope>
    <source>
        <strain evidence="3">JIC</strain>
    </source>
</reference>
<evidence type="ECO:0000313" key="3">
    <source>
        <dbReference type="EMBL" id="KAK9672835.1"/>
    </source>
</evidence>
<dbReference type="Proteomes" id="UP001443914">
    <property type="component" value="Unassembled WGS sequence"/>
</dbReference>
<protein>
    <recommendedName>
        <fullName evidence="5">Actin-related protein 9</fullName>
    </recommendedName>
</protein>
<dbReference type="InterPro" id="IPR043129">
    <property type="entry name" value="ATPase_NBD"/>
</dbReference>
<dbReference type="AlphaFoldDB" id="A0AAW1H9T8"/>
<dbReference type="Gene3D" id="3.90.640.10">
    <property type="entry name" value="Actin, Chain A, domain 4"/>
    <property type="match status" value="1"/>
</dbReference>
<dbReference type="SMART" id="SM00268">
    <property type="entry name" value="ACTIN"/>
    <property type="match status" value="1"/>
</dbReference>
<accession>A0AAW1H9T8</accession>
<sequence>MDYLKNVVPSQLIAERGSTLVIINPGSANIKIGLATQDAPLIIPHCIARRTVGANTPPRKNVIDQTLNSQVTTAQHVERERAYDTIASFLKIPFLGEEVANAYSRKMARLDGPNIQSGKKESAFSWTDVLEKKTGSSSTLKASTSNDVTQQSSDLNKDVDPKDAASVSESKYKEIIFGEESLRIPQSEPYCLRRPIRRGHFNVSPHYSSQQVLEDMHALWEWILTEKLCIPRSGRVMYSAMLIVPETFDSREIKELLSLILGDLCFGVAVVQQEALATVFGNGLSTACVVNIGSQVTSVICIEDGVTLPATGITLSYGGEDITRCLLWTQRHHQTWPPIRTDPLAKPIDLLMLNRLKESYCQIKEGETDAVAVVHSYEDSMPAGAHKTRLTALNVPPMGLFYPKLLVPEVYPPPPRKWFHDYEDMLEDSFQMEFPRRSDVTDLYPGFNPGVPMWESYPAFVNKPKKEEKIGLAEAITKSIMLTGRIELQRKLFCSIQLGGGVSLTNGLVAAVEDRVLHAIPPNEAIDMVEVLQSRNNPIYVSWKGGVILGILECNRDAWIHREDWIRGGLYVGTNRKYRESYYIQAQPMCYINS</sequence>
<name>A0AAW1H9T8_SAPOF</name>
<dbReference type="InterPro" id="IPR004000">
    <property type="entry name" value="Actin"/>
</dbReference>